<dbReference type="GO" id="GO:0008270">
    <property type="term" value="F:zinc ion binding"/>
    <property type="evidence" value="ECO:0007669"/>
    <property type="project" value="InterPro"/>
</dbReference>
<evidence type="ECO:0000313" key="12">
    <source>
        <dbReference type="EMBL" id="REH54183.1"/>
    </source>
</evidence>
<reference evidence="12 13" key="1">
    <citation type="submission" date="2018-08" db="EMBL/GenBank/DDBJ databases">
        <title>Genomic Encyclopedia of Archaeal and Bacterial Type Strains, Phase II (KMG-II): from individual species to whole genera.</title>
        <authorList>
            <person name="Goeker M."/>
        </authorList>
    </citation>
    <scope>NUCLEOTIDE SEQUENCE [LARGE SCALE GENOMIC DNA]</scope>
    <source>
        <strain evidence="12 13">DSM 45791</strain>
    </source>
</reference>
<dbReference type="Proteomes" id="UP000256269">
    <property type="component" value="Unassembled WGS sequence"/>
</dbReference>
<name>A0A3E0I628_9PSEU</name>
<evidence type="ECO:0000256" key="6">
    <source>
        <dbReference type="ARBA" id="ARBA00023049"/>
    </source>
</evidence>
<evidence type="ECO:0000256" key="7">
    <source>
        <dbReference type="ARBA" id="ARBA00029927"/>
    </source>
</evidence>
<keyword evidence="6" id="KW-0645">Protease</keyword>
<dbReference type="AlphaFoldDB" id="A0A3E0I628"/>
<keyword evidence="13" id="KW-1185">Reference proteome</keyword>
<feature type="binding site" evidence="9">
    <location>
        <position position="113"/>
    </location>
    <ligand>
        <name>Zn(2+)</name>
        <dbReference type="ChEBI" id="CHEBI:29105"/>
        <note>catalytic</note>
    </ligand>
</feature>
<organism evidence="12 13">
    <name type="scientific">Kutzneria buriramensis</name>
    <dbReference type="NCBI Taxonomy" id="1045776"/>
    <lineage>
        <taxon>Bacteria</taxon>
        <taxon>Bacillati</taxon>
        <taxon>Actinomycetota</taxon>
        <taxon>Actinomycetes</taxon>
        <taxon>Pseudonocardiales</taxon>
        <taxon>Pseudonocardiaceae</taxon>
        <taxon>Kutzneria</taxon>
    </lineage>
</organism>
<dbReference type="Pfam" id="PF02031">
    <property type="entry name" value="Peptidase_M7"/>
    <property type="match status" value="1"/>
</dbReference>
<dbReference type="EC" id="3.4.24.77" evidence="3"/>
<evidence type="ECO:0000256" key="4">
    <source>
        <dbReference type="ARBA" id="ARBA00019129"/>
    </source>
</evidence>
<dbReference type="OrthoDB" id="5243084at2"/>
<evidence type="ECO:0000256" key="3">
    <source>
        <dbReference type="ARBA" id="ARBA00012325"/>
    </source>
</evidence>
<keyword evidence="9" id="KW-0862">Zinc</keyword>
<feature type="binding site" evidence="9">
    <location>
        <position position="117"/>
    </location>
    <ligand>
        <name>Zn(2+)</name>
        <dbReference type="ChEBI" id="CHEBI:29105"/>
        <note>catalytic</note>
    </ligand>
</feature>
<evidence type="ECO:0000256" key="8">
    <source>
        <dbReference type="PIRSR" id="PIRSR016573-1"/>
    </source>
</evidence>
<feature type="binding site" evidence="9">
    <location>
        <position position="123"/>
    </location>
    <ligand>
        <name>Zn(2+)</name>
        <dbReference type="ChEBI" id="CHEBI:29105"/>
        <note>catalytic</note>
    </ligand>
</feature>
<comment type="caution">
    <text evidence="12">The sequence shown here is derived from an EMBL/GenBank/DDBJ whole genome shotgun (WGS) entry which is preliminary data.</text>
</comment>
<comment type="cofactor">
    <cofactor evidence="9">
        <name>Ca(2+)</name>
        <dbReference type="ChEBI" id="CHEBI:29108"/>
    </cofactor>
    <text evidence="9">Binds 1 Ca(2+) ion per subunit.</text>
</comment>
<evidence type="ECO:0000256" key="10">
    <source>
        <dbReference type="PIRSR" id="PIRSR016573-3"/>
    </source>
</evidence>
<protein>
    <recommendedName>
        <fullName evidence="4">Extracellular small neutral protease</fullName>
        <ecNumber evidence="3">3.4.24.77</ecNumber>
    </recommendedName>
    <alternativeName>
        <fullName evidence="7">Snapalysin</fullName>
    </alternativeName>
</protein>
<feature type="signal peptide" evidence="11">
    <location>
        <begin position="1"/>
        <end position="27"/>
    </location>
</feature>
<comment type="similarity">
    <text evidence="2">Belongs to the peptidase M7 family.</text>
</comment>
<keyword evidence="11" id="KW-0732">Signal</keyword>
<feature type="binding site" evidence="9">
    <location>
        <position position="108"/>
    </location>
    <ligand>
        <name>Ca(2+)</name>
        <dbReference type="ChEBI" id="CHEBI:29108"/>
    </ligand>
</feature>
<dbReference type="GO" id="GO:0006508">
    <property type="term" value="P:proteolysis"/>
    <property type="evidence" value="ECO:0007669"/>
    <property type="project" value="InterPro"/>
</dbReference>
<feature type="chain" id="PRO_5017567573" description="Extracellular small neutral protease" evidence="11">
    <location>
        <begin position="28"/>
        <end position="173"/>
    </location>
</feature>
<gene>
    <name evidence="12" type="ORF">BCF44_102415</name>
</gene>
<dbReference type="GO" id="GO:0005576">
    <property type="term" value="C:extracellular region"/>
    <property type="evidence" value="ECO:0007669"/>
    <property type="project" value="InterPro"/>
</dbReference>
<comment type="catalytic activity">
    <reaction evidence="1">
        <text>Hydrolyzes proteins with a preference for Tyr or Phe in the P1' position. Has no action on amino-acid p-nitroanilides.</text>
        <dbReference type="EC" id="3.4.24.77"/>
    </reaction>
</comment>
<feature type="active site" evidence="8">
    <location>
        <position position="114"/>
    </location>
</feature>
<keyword evidence="5 9" id="KW-0479">Metal-binding</keyword>
<accession>A0A3E0I628</accession>
<feature type="disulfide bond" evidence="10">
    <location>
        <begin position="129"/>
        <end position="142"/>
    </location>
</feature>
<dbReference type="InterPro" id="IPR000013">
    <property type="entry name" value="Peptidase_M7"/>
</dbReference>
<comment type="cofactor">
    <cofactor evidence="9">
        <name>Zn(2+)</name>
        <dbReference type="ChEBI" id="CHEBI:29105"/>
    </cofactor>
    <text evidence="9">Binds 1 zinc ion per subunit.</text>
</comment>
<evidence type="ECO:0000256" key="1">
    <source>
        <dbReference type="ARBA" id="ARBA00000612"/>
    </source>
</evidence>
<evidence type="ECO:0000256" key="11">
    <source>
        <dbReference type="SAM" id="SignalP"/>
    </source>
</evidence>
<dbReference type="PIRSF" id="PIRSF016573">
    <property type="entry name" value="Peptidase_M7"/>
    <property type="match status" value="1"/>
</dbReference>
<dbReference type="Gene3D" id="3.40.390.10">
    <property type="entry name" value="Collagenase (Catalytic Domain)"/>
    <property type="match status" value="1"/>
</dbReference>
<feature type="binding site" evidence="9">
    <location>
        <position position="106"/>
    </location>
    <ligand>
        <name>Ca(2+)</name>
        <dbReference type="ChEBI" id="CHEBI:29108"/>
    </ligand>
</feature>
<evidence type="ECO:0000256" key="2">
    <source>
        <dbReference type="ARBA" id="ARBA00006571"/>
    </source>
</evidence>
<keyword evidence="6" id="KW-0482">Metalloprotease</keyword>
<sequence length="173" mass="17885">MLRRLSLGLAATLLPLAGIGLAAPADAAPSVVTLHYNASGITHYSAQVVQAVKNWDTRLKNVQLVSGGSATITLHEVNGGGSYTTTDGHGHGQIYIDRQQVAQGFDPTRIITHEFGHNLGLADDYTGPCSEVMSGHGPGTACKNAIPSAAEVAEADADFANGFAPALATHTVR</sequence>
<dbReference type="InterPro" id="IPR024079">
    <property type="entry name" value="MetalloPept_cat_dom_sf"/>
</dbReference>
<evidence type="ECO:0000313" key="13">
    <source>
        <dbReference type="Proteomes" id="UP000256269"/>
    </source>
</evidence>
<keyword evidence="9" id="KW-0106">Calcium</keyword>
<dbReference type="EMBL" id="QUNO01000002">
    <property type="protein sequence ID" value="REH54183.1"/>
    <property type="molecule type" value="Genomic_DNA"/>
</dbReference>
<keyword evidence="6" id="KW-0378">Hydrolase</keyword>
<evidence type="ECO:0000256" key="9">
    <source>
        <dbReference type="PIRSR" id="PIRSR016573-2"/>
    </source>
</evidence>
<dbReference type="SUPFAM" id="SSF55486">
    <property type="entry name" value="Metalloproteases ('zincins'), catalytic domain"/>
    <property type="match status" value="1"/>
</dbReference>
<dbReference type="RefSeq" id="WP_116173284.1">
    <property type="nucleotide sequence ID" value="NZ_CP144375.1"/>
</dbReference>
<dbReference type="PRINTS" id="PR00787">
    <property type="entry name" value="NEUTRALPTASE"/>
</dbReference>
<evidence type="ECO:0000256" key="5">
    <source>
        <dbReference type="ARBA" id="ARBA00022723"/>
    </source>
</evidence>
<dbReference type="GO" id="GO:0004222">
    <property type="term" value="F:metalloendopeptidase activity"/>
    <property type="evidence" value="ECO:0007669"/>
    <property type="project" value="InterPro"/>
</dbReference>
<proteinExistence type="inferred from homology"/>